<feature type="domain" description="S1 motif" evidence="6">
    <location>
        <begin position="143"/>
        <end position="218"/>
    </location>
</feature>
<dbReference type="CDD" id="cd05688">
    <property type="entry name" value="S1_RPS1_repeat_ec3"/>
    <property type="match status" value="1"/>
</dbReference>
<dbReference type="CDD" id="cd04465">
    <property type="entry name" value="S1_RPS1_repeat_ec2_hs2"/>
    <property type="match status" value="1"/>
</dbReference>
<dbReference type="PANTHER" id="PTHR10724:SF7">
    <property type="entry name" value="SMALL RIBOSOMAL SUBUNIT PROTEIN BS1C"/>
    <property type="match status" value="1"/>
</dbReference>
<evidence type="ECO:0000256" key="5">
    <source>
        <dbReference type="SAM" id="MobiDB-lite"/>
    </source>
</evidence>
<feature type="domain" description="S1 motif" evidence="6">
    <location>
        <begin position="57"/>
        <end position="125"/>
    </location>
</feature>
<comment type="function">
    <text evidence="4">Binds mRNA; thus facilitating recognition of the initiation point. It is needed to translate mRNA with a short Shine-Dalgarno (SD) purine-rich sequence.</text>
</comment>
<dbReference type="SUPFAM" id="SSF50249">
    <property type="entry name" value="Nucleic acid-binding proteins"/>
    <property type="match status" value="4"/>
</dbReference>
<dbReference type="InterPro" id="IPR003029">
    <property type="entry name" value="S1_domain"/>
</dbReference>
<name>A0A8J6NMV5_9CHLR</name>
<dbReference type="GO" id="GO:0005737">
    <property type="term" value="C:cytoplasm"/>
    <property type="evidence" value="ECO:0007669"/>
    <property type="project" value="UniProtKB-ARBA"/>
</dbReference>
<protein>
    <submittedName>
        <fullName evidence="7">S1 RNA-binding domain-containing protein</fullName>
    </submittedName>
</protein>
<feature type="compositionally biased region" description="Acidic residues" evidence="5">
    <location>
        <begin position="12"/>
        <end position="32"/>
    </location>
</feature>
<feature type="region of interest" description="Disordered" evidence="5">
    <location>
        <begin position="413"/>
        <end position="482"/>
    </location>
</feature>
<dbReference type="PRINTS" id="PR00681">
    <property type="entry name" value="RIBOSOMALS1"/>
</dbReference>
<dbReference type="GO" id="GO:0003729">
    <property type="term" value="F:mRNA binding"/>
    <property type="evidence" value="ECO:0007669"/>
    <property type="project" value="TreeGrafter"/>
</dbReference>
<evidence type="ECO:0000256" key="3">
    <source>
        <dbReference type="ARBA" id="ARBA00023274"/>
    </source>
</evidence>
<evidence type="ECO:0000259" key="6">
    <source>
        <dbReference type="PROSITE" id="PS50126"/>
    </source>
</evidence>
<dbReference type="GO" id="GO:0006412">
    <property type="term" value="P:translation"/>
    <property type="evidence" value="ECO:0007669"/>
    <property type="project" value="TreeGrafter"/>
</dbReference>
<dbReference type="PROSITE" id="PS50126">
    <property type="entry name" value="S1"/>
    <property type="match status" value="4"/>
</dbReference>
<evidence type="ECO:0000256" key="1">
    <source>
        <dbReference type="ARBA" id="ARBA00006767"/>
    </source>
</evidence>
<feature type="compositionally biased region" description="Acidic residues" evidence="5">
    <location>
        <begin position="448"/>
        <end position="470"/>
    </location>
</feature>
<dbReference type="Proteomes" id="UP000614469">
    <property type="component" value="Unassembled WGS sequence"/>
</dbReference>
<dbReference type="EMBL" id="JACNJN010000197">
    <property type="protein sequence ID" value="MBC8336827.1"/>
    <property type="molecule type" value="Genomic_DNA"/>
</dbReference>
<comment type="similarity">
    <text evidence="1">Belongs to the bacterial ribosomal protein bS1 family.</text>
</comment>
<dbReference type="PANTHER" id="PTHR10724">
    <property type="entry name" value="30S RIBOSOMAL PROTEIN S1"/>
    <property type="match status" value="1"/>
</dbReference>
<dbReference type="GO" id="GO:0005840">
    <property type="term" value="C:ribosome"/>
    <property type="evidence" value="ECO:0007669"/>
    <property type="project" value="UniProtKB-KW"/>
</dbReference>
<dbReference type="InterPro" id="IPR012340">
    <property type="entry name" value="NA-bd_OB-fold"/>
</dbReference>
<dbReference type="FunFam" id="2.40.50.140:FF:000103">
    <property type="entry name" value="protein RRP5 homolog"/>
    <property type="match status" value="1"/>
</dbReference>
<feature type="compositionally biased region" description="Low complexity" evidence="5">
    <location>
        <begin position="434"/>
        <end position="447"/>
    </location>
</feature>
<keyword evidence="3" id="KW-0687">Ribonucleoprotein</keyword>
<dbReference type="AlphaFoldDB" id="A0A8J6NMV5"/>
<sequence length="482" mass="53146">MDENDTLNGQEAVEEESQVQEEAVDVDVQEEESMDNLPSMAELLDAEEYKVDLPQRGEIRTGIIASIGPSQILVSIGAKSEGVIAGRALDEISPEVLKTFEAGQEIKAYVLNPEDKYGNVILSYTRAIEVRAWSLVDEMLKEEESYEGKVCGYNKGGLLVDVEGLRGFVPASQVSAVRRSLAVGATPEQRWAKMHGEPIVIRVIEVDRERRRLILSERAASNESRQSIKERVIEGLEIGESYTGRVTSLANFGAFVNVNGADGLVHLSEISWERVKHPSEVLEIGQEVTVKVISIDEEKKRIGLSLRQLQDDPWKSRIDNFQVGELIEGTITRLTKFGAFAQLEGDIEGLIHVSEISDQRIEHPKEELNEGDVVILRIIRIEADRRRIGLSMRKVDSAAYVDKDMKALAEALDSDESESEAAAFDDAPVDEPVAEASPVEEAAAAEEAVAEEAPVEEAVLEEAPVEETVVEEAKDEVASEEE</sequence>
<feature type="domain" description="S1 motif" evidence="6">
    <location>
        <begin position="239"/>
        <end position="307"/>
    </location>
</feature>
<reference evidence="7 8" key="1">
    <citation type="submission" date="2020-08" db="EMBL/GenBank/DDBJ databases">
        <title>Bridging the membrane lipid divide: bacteria of the FCB group superphylum have the potential to synthesize archaeal ether lipids.</title>
        <authorList>
            <person name="Villanueva L."/>
            <person name="Von Meijenfeldt F.A.B."/>
            <person name="Westbye A.B."/>
            <person name="Yadav S."/>
            <person name="Hopmans E.C."/>
            <person name="Dutilh B.E."/>
            <person name="Sinninghe Damste J.S."/>
        </authorList>
    </citation>
    <scope>NUCLEOTIDE SEQUENCE [LARGE SCALE GENOMIC DNA]</scope>
    <source>
        <strain evidence="7">NIOZ-UU36</strain>
    </source>
</reference>
<proteinExistence type="inferred from homology"/>
<organism evidence="7 8">
    <name type="scientific">Candidatus Desulfolinea nitratireducens</name>
    <dbReference type="NCBI Taxonomy" id="2841698"/>
    <lineage>
        <taxon>Bacteria</taxon>
        <taxon>Bacillati</taxon>
        <taxon>Chloroflexota</taxon>
        <taxon>Anaerolineae</taxon>
        <taxon>Anaerolineales</taxon>
        <taxon>Anaerolineales incertae sedis</taxon>
        <taxon>Candidatus Desulfolinea</taxon>
    </lineage>
</organism>
<evidence type="ECO:0000256" key="4">
    <source>
        <dbReference type="ARBA" id="ARBA00025604"/>
    </source>
</evidence>
<dbReference type="GO" id="GO:0003735">
    <property type="term" value="F:structural constituent of ribosome"/>
    <property type="evidence" value="ECO:0007669"/>
    <property type="project" value="TreeGrafter"/>
</dbReference>
<evidence type="ECO:0000256" key="2">
    <source>
        <dbReference type="ARBA" id="ARBA00022980"/>
    </source>
</evidence>
<dbReference type="Pfam" id="PF00575">
    <property type="entry name" value="S1"/>
    <property type="match status" value="4"/>
</dbReference>
<dbReference type="SMART" id="SM00316">
    <property type="entry name" value="S1"/>
    <property type="match status" value="4"/>
</dbReference>
<evidence type="ECO:0000313" key="7">
    <source>
        <dbReference type="EMBL" id="MBC8336827.1"/>
    </source>
</evidence>
<feature type="compositionally biased region" description="Basic and acidic residues" evidence="5">
    <location>
        <begin position="471"/>
        <end position="482"/>
    </location>
</feature>
<gene>
    <name evidence="7" type="ORF">H8E29_16320</name>
</gene>
<feature type="domain" description="S1 motif" evidence="6">
    <location>
        <begin position="324"/>
        <end position="393"/>
    </location>
</feature>
<dbReference type="Gene3D" id="2.40.50.140">
    <property type="entry name" value="Nucleic acid-binding proteins"/>
    <property type="match status" value="4"/>
</dbReference>
<dbReference type="InterPro" id="IPR050437">
    <property type="entry name" value="Ribos_protein_bS1-like"/>
</dbReference>
<comment type="caution">
    <text evidence="7">The sequence shown here is derived from an EMBL/GenBank/DDBJ whole genome shotgun (WGS) entry which is preliminary data.</text>
</comment>
<dbReference type="GO" id="GO:1990904">
    <property type="term" value="C:ribonucleoprotein complex"/>
    <property type="evidence" value="ECO:0007669"/>
    <property type="project" value="UniProtKB-KW"/>
</dbReference>
<dbReference type="FunFam" id="2.40.50.140:FF:000051">
    <property type="entry name" value="RNA-binding transcriptional accessory protein"/>
    <property type="match status" value="1"/>
</dbReference>
<keyword evidence="2" id="KW-0689">Ribosomal protein</keyword>
<accession>A0A8J6NMV5</accession>
<dbReference type="InterPro" id="IPR035104">
    <property type="entry name" value="Ribosomal_protein_S1-like"/>
</dbReference>
<feature type="region of interest" description="Disordered" evidence="5">
    <location>
        <begin position="1"/>
        <end position="32"/>
    </location>
</feature>
<evidence type="ECO:0000313" key="8">
    <source>
        <dbReference type="Proteomes" id="UP000614469"/>
    </source>
</evidence>